<dbReference type="InterPro" id="IPR011993">
    <property type="entry name" value="PH-like_dom_sf"/>
</dbReference>
<feature type="compositionally biased region" description="Basic and acidic residues" evidence="10">
    <location>
        <begin position="316"/>
        <end position="338"/>
    </location>
</feature>
<feature type="region of interest" description="Disordered" evidence="10">
    <location>
        <begin position="370"/>
        <end position="396"/>
    </location>
</feature>
<evidence type="ECO:0000313" key="13">
    <source>
        <dbReference type="Proteomes" id="UP000786811"/>
    </source>
</evidence>
<keyword evidence="4" id="KW-0509">mRNA transport</keyword>
<evidence type="ECO:0000256" key="8">
    <source>
        <dbReference type="ARBA" id="ARBA00023132"/>
    </source>
</evidence>
<accession>A0A8J2H7H4</accession>
<dbReference type="InterPro" id="IPR015007">
    <property type="entry name" value="NUP2/50/61"/>
</dbReference>
<dbReference type="GO" id="GO:0006606">
    <property type="term" value="P:protein import into nucleus"/>
    <property type="evidence" value="ECO:0007669"/>
    <property type="project" value="TreeGrafter"/>
</dbReference>
<comment type="subcellular location">
    <subcellularLocation>
        <location evidence="1">Nucleus</location>
        <location evidence="1">Nuclear pore complex</location>
    </subcellularLocation>
</comment>
<proteinExistence type="predicted"/>
<dbReference type="SUPFAM" id="SSF50729">
    <property type="entry name" value="PH domain-like"/>
    <property type="match status" value="1"/>
</dbReference>
<sequence>MYRLGLTCINNFSVTKYFIVMAGKRNATSELNHDNWNNEEEPEDAGTFTAASPEELQKRVVKTAKRRIVPGSEAPPTKNAFSSFSGFKVSSAAPTSAFSFLSKSSTTTASLPTSTATKTTSIFSKITPTTNGTKATDNGLSSPSSTKLNDSSKPTTTTTTATPSSIITKSTNKIEEAANKNKEIFAMSSEYYTKLKDLNQSVSQWIKTHVDSNAFCILSPIFRDYENHLKIIQTQYGKSCEKEKSSQEEEKKKSPSGIFTSGQSTASTSASVSSSASTSVELPPSDKPPASIFGSTQSKSIFSGISSATSSAKEPSSNKEADSDKDKNKNSSSIEKKSLTFPQTTSLFSFGSTNSGSQASFTFGSGKSHGFNIGKRVPEENRDEDKDDEDEPPKVEIKPITEEGAIYEKRCKVYLKNKETGAFSDRGIGVLFLKPTPNEKTQLIVRAETSLGNLLLNTLLTKAVPTKKINKNTVMLMCLPLADSKPPPVPVYLRVKTSEDADALLEALESNKK</sequence>
<dbReference type="EMBL" id="CAJNRD030001118">
    <property type="protein sequence ID" value="CAG5082119.1"/>
    <property type="molecule type" value="Genomic_DNA"/>
</dbReference>
<evidence type="ECO:0000256" key="1">
    <source>
        <dbReference type="ARBA" id="ARBA00004567"/>
    </source>
</evidence>
<evidence type="ECO:0000256" key="3">
    <source>
        <dbReference type="ARBA" id="ARBA00022737"/>
    </source>
</evidence>
<feature type="region of interest" description="Disordered" evidence="10">
    <location>
        <begin position="126"/>
        <end position="163"/>
    </location>
</feature>
<comment type="caution">
    <text evidence="12">The sequence shown here is derived from an EMBL/GenBank/DDBJ whole genome shotgun (WGS) entry which is preliminary data.</text>
</comment>
<evidence type="ECO:0000313" key="12">
    <source>
        <dbReference type="EMBL" id="CAG5082119.1"/>
    </source>
</evidence>
<evidence type="ECO:0000256" key="5">
    <source>
        <dbReference type="ARBA" id="ARBA00022927"/>
    </source>
</evidence>
<dbReference type="GO" id="GO:0005643">
    <property type="term" value="C:nuclear pore"/>
    <property type="evidence" value="ECO:0007669"/>
    <property type="project" value="UniProtKB-SubCell"/>
</dbReference>
<gene>
    <name evidence="12" type="ORF">HICCMSTLAB_LOCUS3462</name>
</gene>
<dbReference type="InterPro" id="IPR045255">
    <property type="entry name" value="RanBP1-like"/>
</dbReference>
<dbReference type="CDD" id="cd13170">
    <property type="entry name" value="RanBD_NUP50"/>
    <property type="match status" value="1"/>
</dbReference>
<evidence type="ECO:0000256" key="9">
    <source>
        <dbReference type="ARBA" id="ARBA00023242"/>
    </source>
</evidence>
<dbReference type="PANTHER" id="PTHR23138">
    <property type="entry name" value="RAN BINDING PROTEIN"/>
    <property type="match status" value="1"/>
</dbReference>
<feature type="compositionally biased region" description="Polar residues" evidence="10">
    <location>
        <begin position="131"/>
        <end position="149"/>
    </location>
</feature>
<feature type="domain" description="RanBD1" evidence="11">
    <location>
        <begin position="402"/>
        <end position="513"/>
    </location>
</feature>
<evidence type="ECO:0000256" key="6">
    <source>
        <dbReference type="ARBA" id="ARBA00022990"/>
    </source>
</evidence>
<evidence type="ECO:0000256" key="10">
    <source>
        <dbReference type="SAM" id="MobiDB-lite"/>
    </source>
</evidence>
<dbReference type="Gene3D" id="2.30.29.30">
    <property type="entry name" value="Pleckstrin-homology domain (PH domain)/Phosphotyrosine-binding domain (PTB)"/>
    <property type="match status" value="1"/>
</dbReference>
<feature type="compositionally biased region" description="Low complexity" evidence="10">
    <location>
        <begin position="264"/>
        <end position="280"/>
    </location>
</feature>
<keyword evidence="9" id="KW-0539">Nucleus</keyword>
<name>A0A8J2H7H4_COTCN</name>
<reference evidence="12" key="1">
    <citation type="submission" date="2021-04" db="EMBL/GenBank/DDBJ databases">
        <authorList>
            <person name="Chebbi M.A.C M."/>
        </authorList>
    </citation>
    <scope>NUCLEOTIDE SEQUENCE</scope>
</reference>
<dbReference type="Pfam" id="PF00638">
    <property type="entry name" value="Ran_BP1"/>
    <property type="match status" value="1"/>
</dbReference>
<keyword evidence="3" id="KW-0677">Repeat</keyword>
<evidence type="ECO:0000256" key="2">
    <source>
        <dbReference type="ARBA" id="ARBA00022448"/>
    </source>
</evidence>
<dbReference type="OrthoDB" id="10062131at2759"/>
<evidence type="ECO:0000256" key="7">
    <source>
        <dbReference type="ARBA" id="ARBA00023010"/>
    </source>
</evidence>
<dbReference type="SMART" id="SM00160">
    <property type="entry name" value="RanBD"/>
    <property type="match status" value="1"/>
</dbReference>
<protein>
    <submittedName>
        <fullName evidence="12">Similar to Nup50: Nuclear pore complex protein Nup50 (Drosophila melanogaster)</fullName>
    </submittedName>
</protein>
<dbReference type="Pfam" id="PF08911">
    <property type="entry name" value="NUP50"/>
    <property type="match status" value="1"/>
</dbReference>
<dbReference type="InterPro" id="IPR000156">
    <property type="entry name" value="Ran_bind_dom"/>
</dbReference>
<keyword evidence="8" id="KW-0906">Nuclear pore complex</keyword>
<keyword evidence="5" id="KW-0653">Protein transport</keyword>
<dbReference type="PROSITE" id="PS50196">
    <property type="entry name" value="RANBD1"/>
    <property type="match status" value="1"/>
</dbReference>
<dbReference type="PANTHER" id="PTHR23138:SF141">
    <property type="entry name" value="NUCLEAR PORE COMPLEX PROTEIN NUP50"/>
    <property type="match status" value="1"/>
</dbReference>
<evidence type="ECO:0000256" key="4">
    <source>
        <dbReference type="ARBA" id="ARBA00022816"/>
    </source>
</evidence>
<organism evidence="12 13">
    <name type="scientific">Cotesia congregata</name>
    <name type="common">Parasitoid wasp</name>
    <name type="synonym">Apanteles congregatus</name>
    <dbReference type="NCBI Taxonomy" id="51543"/>
    <lineage>
        <taxon>Eukaryota</taxon>
        <taxon>Metazoa</taxon>
        <taxon>Ecdysozoa</taxon>
        <taxon>Arthropoda</taxon>
        <taxon>Hexapoda</taxon>
        <taxon>Insecta</taxon>
        <taxon>Pterygota</taxon>
        <taxon>Neoptera</taxon>
        <taxon>Endopterygota</taxon>
        <taxon>Hymenoptera</taxon>
        <taxon>Apocrita</taxon>
        <taxon>Ichneumonoidea</taxon>
        <taxon>Braconidae</taxon>
        <taxon>Microgastrinae</taxon>
        <taxon>Cotesia</taxon>
    </lineage>
</organism>
<feature type="compositionally biased region" description="Low complexity" evidence="10">
    <location>
        <begin position="151"/>
        <end position="163"/>
    </location>
</feature>
<dbReference type="Proteomes" id="UP000786811">
    <property type="component" value="Unassembled WGS sequence"/>
</dbReference>
<evidence type="ECO:0000259" key="11">
    <source>
        <dbReference type="PROSITE" id="PS50196"/>
    </source>
</evidence>
<feature type="compositionally biased region" description="Basic and acidic residues" evidence="10">
    <location>
        <begin position="239"/>
        <end position="253"/>
    </location>
</feature>
<keyword evidence="2" id="KW-0813">Transport</keyword>
<keyword evidence="7" id="KW-0811">Translocation</keyword>
<dbReference type="AlphaFoldDB" id="A0A8J2H7H4"/>
<feature type="compositionally biased region" description="Low complexity" evidence="10">
    <location>
        <begin position="295"/>
        <end position="315"/>
    </location>
</feature>
<keyword evidence="13" id="KW-1185">Reference proteome</keyword>
<keyword evidence="6" id="KW-0007">Acetylation</keyword>
<dbReference type="GO" id="GO:0051028">
    <property type="term" value="P:mRNA transport"/>
    <property type="evidence" value="ECO:0007669"/>
    <property type="project" value="UniProtKB-KW"/>
</dbReference>
<feature type="region of interest" description="Disordered" evidence="10">
    <location>
        <begin position="237"/>
        <end position="338"/>
    </location>
</feature>